<dbReference type="OrthoDB" id="9807064at2"/>
<accession>Q7VQF1</accession>
<dbReference type="InterPro" id="IPR004143">
    <property type="entry name" value="BPL_LPL_catalytic"/>
</dbReference>
<keyword evidence="1 3" id="KW-0436">Ligase</keyword>
<organism evidence="3 4">
    <name type="scientific">Blochmanniella floridana</name>
    <dbReference type="NCBI Taxonomy" id="203907"/>
    <lineage>
        <taxon>Bacteria</taxon>
        <taxon>Pseudomonadati</taxon>
        <taxon>Pseudomonadota</taxon>
        <taxon>Gammaproteobacteria</taxon>
        <taxon>Enterobacterales</taxon>
        <taxon>Enterobacteriaceae</taxon>
        <taxon>ant endosymbionts</taxon>
        <taxon>Candidatus Blochmanniella</taxon>
    </lineage>
</organism>
<proteinExistence type="predicted"/>
<dbReference type="Pfam" id="PF03099">
    <property type="entry name" value="BPL_LplA_LipB"/>
    <property type="match status" value="1"/>
</dbReference>
<evidence type="ECO:0000259" key="2">
    <source>
        <dbReference type="PROSITE" id="PS51733"/>
    </source>
</evidence>
<dbReference type="NCBIfam" id="TIGR00121">
    <property type="entry name" value="birA_ligase"/>
    <property type="match status" value="1"/>
</dbReference>
<keyword evidence="4" id="KW-1185">Reference proteome</keyword>
<reference evidence="3 4" key="1">
    <citation type="journal article" date="2003" name="Proc. Natl. Acad. Sci. U.S.A.">
        <title>The genome sequence of Blochmannia floridanus: comparative analysis of reduced genomes.</title>
        <authorList>
            <person name="Gil R."/>
            <person name="Silva F.J."/>
            <person name="Zientz E."/>
            <person name="Delmotte F."/>
            <person name="Gonzalez-Candelas F."/>
            <person name="Latorre A."/>
            <person name="Rausell C."/>
            <person name="Kramerbeek J."/>
            <person name="Gadau J."/>
            <person name="Hoelldobler B."/>
            <person name="van Ham R.C.H.J."/>
            <person name="Gross R."/>
            <person name="Moya A."/>
        </authorList>
    </citation>
    <scope>NUCLEOTIDE SEQUENCE [LARGE SCALE GENOMIC DNA]</scope>
</reference>
<evidence type="ECO:0000313" key="3">
    <source>
        <dbReference type="EMBL" id="CAD83703.1"/>
    </source>
</evidence>
<dbReference type="Gene3D" id="3.30.930.10">
    <property type="entry name" value="Bira Bifunctional Protein, Domain 2"/>
    <property type="match status" value="1"/>
</dbReference>
<protein>
    <submittedName>
        <fullName evidence="3">Bifunctional protein: biotin operon repressor and biotin-[acetyl-CoA carboxylase] synthetase</fullName>
        <ecNumber evidence="3">6.3.4.15</ecNumber>
    </submittedName>
</protein>
<dbReference type="InterPro" id="IPR045864">
    <property type="entry name" value="aa-tRNA-synth_II/BPL/LPL"/>
</dbReference>
<feature type="domain" description="BPL/LPL catalytic" evidence="2">
    <location>
        <begin position="17"/>
        <end position="206"/>
    </location>
</feature>
<evidence type="ECO:0000256" key="1">
    <source>
        <dbReference type="ARBA" id="ARBA00022598"/>
    </source>
</evidence>
<dbReference type="EC" id="6.3.4.15" evidence="3"/>
<dbReference type="CDD" id="cd16442">
    <property type="entry name" value="BPL"/>
    <property type="match status" value="1"/>
</dbReference>
<gene>
    <name evidence="3" type="primary">birA</name>
    <name evidence="3" type="ordered locus">Bfl184</name>
</gene>
<dbReference type="GO" id="GO:0004077">
    <property type="term" value="F:biotin--[biotin carboxyl-carrier protein] ligase activity"/>
    <property type="evidence" value="ECO:0007669"/>
    <property type="project" value="UniProtKB-EC"/>
</dbReference>
<dbReference type="KEGG" id="bfl:Bfl184"/>
<name>Q7VQF1_BLOFL</name>
<dbReference type="PANTHER" id="PTHR12835:SF5">
    <property type="entry name" value="BIOTIN--PROTEIN LIGASE"/>
    <property type="match status" value="1"/>
</dbReference>
<dbReference type="Proteomes" id="UP000002192">
    <property type="component" value="Chromosome"/>
</dbReference>
<evidence type="ECO:0000313" key="4">
    <source>
        <dbReference type="Proteomes" id="UP000002192"/>
    </source>
</evidence>
<dbReference type="PROSITE" id="PS51733">
    <property type="entry name" value="BPL_LPL_CATALYTIC"/>
    <property type="match status" value="1"/>
</dbReference>
<dbReference type="HOGENOM" id="CLU_051096_4_0_6"/>
<sequence>MLKCNKCCCVTQYSYVLCESRILDQLEEGRVVVLDTIPSTNQYILDNFKHVKLGDVYVTDYQTQGRGRYGKSWITPNKQSLCLSVYWKLYRNLFSIVELSLIVSFTVADVLKKMGVPKIKIKWPNDLYVGDKKLAGILIEVITNSKDVFHLAIGIGINMSICIRTKLKIKMSKNWIDLKDIGVNLDHNVLVATLVKKLRKTLSRFNDNQNILRMNYWQSLNYLYGKSIELFSNNNIDYGTGTVLGISSNGALLVVDAVGKVCHFRNENLSIRVL</sequence>
<dbReference type="AlphaFoldDB" id="Q7VQF1"/>
<dbReference type="eggNOG" id="COG0340">
    <property type="taxonomic scope" value="Bacteria"/>
</dbReference>
<dbReference type="STRING" id="203907.Bfl184"/>
<dbReference type="PANTHER" id="PTHR12835">
    <property type="entry name" value="BIOTIN PROTEIN LIGASE"/>
    <property type="match status" value="1"/>
</dbReference>
<dbReference type="GO" id="GO:0005737">
    <property type="term" value="C:cytoplasm"/>
    <property type="evidence" value="ECO:0007669"/>
    <property type="project" value="TreeGrafter"/>
</dbReference>
<dbReference type="InterPro" id="IPR004408">
    <property type="entry name" value="Biotin_CoA_COase_ligase"/>
</dbReference>
<dbReference type="SUPFAM" id="SSF55681">
    <property type="entry name" value="Class II aaRS and biotin synthetases"/>
    <property type="match status" value="1"/>
</dbReference>
<dbReference type="EMBL" id="BX248583">
    <property type="protein sequence ID" value="CAD83703.1"/>
    <property type="molecule type" value="Genomic_DNA"/>
</dbReference>